<evidence type="ECO:0000313" key="2">
    <source>
        <dbReference type="EMBL" id="KAK9908175.1"/>
    </source>
</evidence>
<feature type="region of interest" description="Disordered" evidence="1">
    <location>
        <begin position="62"/>
        <end position="86"/>
    </location>
</feature>
<proteinExistence type="predicted"/>
<keyword evidence="3" id="KW-1185">Reference proteome</keyword>
<name>A0ABR2YNJ2_9CHLO</name>
<accession>A0ABR2YNJ2</accession>
<dbReference type="Proteomes" id="UP001491310">
    <property type="component" value="Unassembled WGS sequence"/>
</dbReference>
<reference evidence="2 3" key="1">
    <citation type="journal article" date="2024" name="Nat. Commun.">
        <title>Phylogenomics reveals the evolutionary origins of lichenization in chlorophyte algae.</title>
        <authorList>
            <person name="Puginier C."/>
            <person name="Libourel C."/>
            <person name="Otte J."/>
            <person name="Skaloud P."/>
            <person name="Haon M."/>
            <person name="Grisel S."/>
            <person name="Petersen M."/>
            <person name="Berrin J.G."/>
            <person name="Delaux P.M."/>
            <person name="Dal Grande F."/>
            <person name="Keller J."/>
        </authorList>
    </citation>
    <scope>NUCLEOTIDE SEQUENCE [LARGE SCALE GENOMIC DNA]</scope>
    <source>
        <strain evidence="2 3">SAG 216-7</strain>
    </source>
</reference>
<comment type="caution">
    <text evidence="2">The sequence shown here is derived from an EMBL/GenBank/DDBJ whole genome shotgun (WGS) entry which is preliminary data.</text>
</comment>
<evidence type="ECO:0000256" key="1">
    <source>
        <dbReference type="SAM" id="MobiDB-lite"/>
    </source>
</evidence>
<sequence>MLSRAGSTYIRRSYRWMNAVTHVIEGSIPSCPTRDKAGEFLSEPSVAYSQLHMQLLSSNCGSQSHARIRKGHTVPNMAPAEAKKKA</sequence>
<dbReference type="EMBL" id="JALJOT010000008">
    <property type="protein sequence ID" value="KAK9908175.1"/>
    <property type="molecule type" value="Genomic_DNA"/>
</dbReference>
<gene>
    <name evidence="2" type="ORF">WJX75_003750</name>
</gene>
<organism evidence="2 3">
    <name type="scientific">Coccomyxa subellipsoidea</name>
    <dbReference type="NCBI Taxonomy" id="248742"/>
    <lineage>
        <taxon>Eukaryota</taxon>
        <taxon>Viridiplantae</taxon>
        <taxon>Chlorophyta</taxon>
        <taxon>core chlorophytes</taxon>
        <taxon>Trebouxiophyceae</taxon>
        <taxon>Trebouxiophyceae incertae sedis</taxon>
        <taxon>Coccomyxaceae</taxon>
        <taxon>Coccomyxa</taxon>
    </lineage>
</organism>
<evidence type="ECO:0000313" key="3">
    <source>
        <dbReference type="Proteomes" id="UP001491310"/>
    </source>
</evidence>
<protein>
    <submittedName>
        <fullName evidence="2">Uncharacterized protein</fullName>
    </submittedName>
</protein>